<accession>A0A376YBE9</accession>
<protein>
    <submittedName>
        <fullName evidence="1">Apolipoprotein N-acyltransferase</fullName>
        <ecNumber evidence="1">2.3.1.-</ecNumber>
    </submittedName>
</protein>
<keyword evidence="1" id="KW-0449">Lipoprotein</keyword>
<gene>
    <name evidence="1" type="primary">lnt_2</name>
    <name evidence="1" type="ORF">NCTC9117_04399</name>
</gene>
<organism evidence="1 2">
    <name type="scientific">Escherichia coli</name>
    <dbReference type="NCBI Taxonomy" id="562"/>
    <lineage>
        <taxon>Bacteria</taxon>
        <taxon>Pseudomonadati</taxon>
        <taxon>Pseudomonadota</taxon>
        <taxon>Gammaproteobacteria</taxon>
        <taxon>Enterobacterales</taxon>
        <taxon>Enterobacteriaceae</taxon>
        <taxon>Escherichia</taxon>
    </lineage>
</organism>
<dbReference type="AlphaFoldDB" id="A0A376YBE9"/>
<dbReference type="Proteomes" id="UP000254785">
    <property type="component" value="Unassembled WGS sequence"/>
</dbReference>
<dbReference type="EC" id="2.3.1.-" evidence="1"/>
<keyword evidence="1" id="KW-0808">Transferase</keyword>
<name>A0A376YBE9_ECOLX</name>
<evidence type="ECO:0000313" key="1">
    <source>
        <dbReference type="EMBL" id="STJ81814.1"/>
    </source>
</evidence>
<reference evidence="1 2" key="1">
    <citation type="submission" date="2018-06" db="EMBL/GenBank/DDBJ databases">
        <authorList>
            <consortium name="Pathogen Informatics"/>
            <person name="Doyle S."/>
        </authorList>
    </citation>
    <scope>NUCLEOTIDE SEQUENCE [LARGE SCALE GENOMIC DNA]</scope>
    <source>
        <strain evidence="1 2">NCTC9117</strain>
    </source>
</reference>
<evidence type="ECO:0000313" key="2">
    <source>
        <dbReference type="Proteomes" id="UP000254785"/>
    </source>
</evidence>
<sequence>MVQGDIPQSLKWDEGQLLNTLKIYYNATAPLMGKSSLIILAGVGDNRSGN</sequence>
<proteinExistence type="predicted"/>
<dbReference type="EMBL" id="UGDC01000003">
    <property type="protein sequence ID" value="STJ81814.1"/>
    <property type="molecule type" value="Genomic_DNA"/>
</dbReference>
<keyword evidence="1" id="KW-0012">Acyltransferase</keyword>
<dbReference type="GO" id="GO:0016746">
    <property type="term" value="F:acyltransferase activity"/>
    <property type="evidence" value="ECO:0007669"/>
    <property type="project" value="UniProtKB-KW"/>
</dbReference>